<comment type="caution">
    <text evidence="7">The sequence shown here is derived from an EMBL/GenBank/DDBJ whole genome shotgun (WGS) entry which is preliminary data.</text>
</comment>
<evidence type="ECO:0000313" key="7">
    <source>
        <dbReference type="EMBL" id="REH28576.1"/>
    </source>
</evidence>
<evidence type="ECO:0000256" key="1">
    <source>
        <dbReference type="ARBA" id="ARBA00005820"/>
    </source>
</evidence>
<proteinExistence type="inferred from homology"/>
<sequence length="624" mass="67388">MQIRVLGQFEVTRGEIPVTLSQGKLRQAFALLAINVNQVVHIGQLITELWGTTPPEKAIGTLQTHMSHLRKLLAVGVPADGTATILHTRNIGYTLTLPDDAVDAWLFTELVDRGQAEFDHGKLEVAAVTLRDALALWRGRALSDVSPGPELEGHVRRLEEIRIAAIEQHTDIQLMLGRHGEVITTLGALVREHPVHEGLHAKLITALHRAGRRGEALKVFQRIRTALIESLGLEPGPQLQSAQRALLVGNLDQAVATTGAIHTSALLESPAQLPPDVPAFIGRTDARAAVEHHLANRTTNAPAVVTVVGPPGAGKTAFCVHSAHAVRARFPHGQFHADLAKITPEQALDSFLHAIFGPTGGLPNGALPNGADARARLFHNWTDRRRVLVVLDNVVSEGELTQLIPQGSGGAAIIGTRTRLSQRAVGLHVELPRLTEHEALELLSSIIGWGRLRRELDAARQLIHMFSALPAALVACGGRLAVRPHWSIGHLVERLRNEDDWPDELVSAQMDVLHGVELTCRALPAGHGAAFLSLVRNTAPISVSQAADILGVDRRSAELTLETLVEFQLADVEAVTADSALKPFRYRFAPLVRACAARLIQSDLRLIAAEGDLPDSKPRAVSAF</sequence>
<evidence type="ECO:0000256" key="4">
    <source>
        <dbReference type="ARBA" id="ARBA00023163"/>
    </source>
</evidence>
<dbReference type="GO" id="GO:0000160">
    <property type="term" value="P:phosphorelay signal transduction system"/>
    <property type="evidence" value="ECO:0007669"/>
    <property type="project" value="InterPro"/>
</dbReference>
<dbReference type="InterPro" id="IPR036388">
    <property type="entry name" value="WH-like_DNA-bd_sf"/>
</dbReference>
<accession>A0A3E0GW61</accession>
<dbReference type="SMART" id="SM01043">
    <property type="entry name" value="BTAD"/>
    <property type="match status" value="1"/>
</dbReference>
<protein>
    <submittedName>
        <fullName evidence="7">DNA-binding SARP family transcriptional activator</fullName>
    </submittedName>
</protein>
<dbReference type="EMBL" id="QUNO01000026">
    <property type="protein sequence ID" value="REH28576.1"/>
    <property type="molecule type" value="Genomic_DNA"/>
</dbReference>
<dbReference type="Gene3D" id="3.40.50.300">
    <property type="entry name" value="P-loop containing nucleotide triphosphate hydrolases"/>
    <property type="match status" value="1"/>
</dbReference>
<dbReference type="InterPro" id="IPR005158">
    <property type="entry name" value="BTAD"/>
</dbReference>
<evidence type="ECO:0000313" key="8">
    <source>
        <dbReference type="Proteomes" id="UP000256269"/>
    </source>
</evidence>
<evidence type="ECO:0000256" key="5">
    <source>
        <dbReference type="PROSITE-ProRule" id="PRU01091"/>
    </source>
</evidence>
<dbReference type="Proteomes" id="UP000256269">
    <property type="component" value="Unassembled WGS sequence"/>
</dbReference>
<dbReference type="RefSeq" id="WP_116181366.1">
    <property type="nucleotide sequence ID" value="NZ_CP144375.1"/>
</dbReference>
<dbReference type="GO" id="GO:0043531">
    <property type="term" value="F:ADP binding"/>
    <property type="evidence" value="ECO:0007669"/>
    <property type="project" value="InterPro"/>
</dbReference>
<dbReference type="PANTHER" id="PTHR35807">
    <property type="entry name" value="TRANSCRIPTIONAL REGULATOR REDD-RELATED"/>
    <property type="match status" value="1"/>
</dbReference>
<evidence type="ECO:0000259" key="6">
    <source>
        <dbReference type="PROSITE" id="PS51755"/>
    </source>
</evidence>
<feature type="domain" description="OmpR/PhoB-type" evidence="6">
    <location>
        <begin position="1"/>
        <end position="97"/>
    </location>
</feature>
<dbReference type="Pfam" id="PF00486">
    <property type="entry name" value="Trans_reg_C"/>
    <property type="match status" value="1"/>
</dbReference>
<gene>
    <name evidence="7" type="ORF">BCF44_12618</name>
</gene>
<dbReference type="AlphaFoldDB" id="A0A3E0GW61"/>
<dbReference type="CDD" id="cd15831">
    <property type="entry name" value="BTAD"/>
    <property type="match status" value="1"/>
</dbReference>
<keyword evidence="4" id="KW-0804">Transcription</keyword>
<dbReference type="Gene3D" id="1.10.10.10">
    <property type="entry name" value="Winged helix-like DNA-binding domain superfamily/Winged helix DNA-binding domain"/>
    <property type="match status" value="1"/>
</dbReference>
<dbReference type="InterPro" id="IPR011990">
    <property type="entry name" value="TPR-like_helical_dom_sf"/>
</dbReference>
<dbReference type="SUPFAM" id="SSF46894">
    <property type="entry name" value="C-terminal effector domain of the bipartite response regulators"/>
    <property type="match status" value="1"/>
</dbReference>
<dbReference type="GO" id="GO:0006355">
    <property type="term" value="P:regulation of DNA-templated transcription"/>
    <property type="evidence" value="ECO:0007669"/>
    <property type="project" value="InterPro"/>
</dbReference>
<dbReference type="OrthoDB" id="5521887at2"/>
<dbReference type="Gene3D" id="1.25.40.10">
    <property type="entry name" value="Tetratricopeptide repeat domain"/>
    <property type="match status" value="1"/>
</dbReference>
<reference evidence="7 8" key="1">
    <citation type="submission" date="2018-08" db="EMBL/GenBank/DDBJ databases">
        <title>Genomic Encyclopedia of Archaeal and Bacterial Type Strains, Phase II (KMG-II): from individual species to whole genera.</title>
        <authorList>
            <person name="Goeker M."/>
        </authorList>
    </citation>
    <scope>NUCLEOTIDE SEQUENCE [LARGE SCALE GENOMIC DNA]</scope>
    <source>
        <strain evidence="7 8">DSM 45791</strain>
    </source>
</reference>
<comment type="similarity">
    <text evidence="1">Belongs to the AfsR/DnrI/RedD regulatory family.</text>
</comment>
<dbReference type="PANTHER" id="PTHR35807:SF1">
    <property type="entry name" value="TRANSCRIPTIONAL REGULATOR REDD"/>
    <property type="match status" value="1"/>
</dbReference>
<keyword evidence="2" id="KW-0805">Transcription regulation</keyword>
<dbReference type="InterPro" id="IPR051677">
    <property type="entry name" value="AfsR-DnrI-RedD_regulator"/>
</dbReference>
<evidence type="ECO:0000256" key="2">
    <source>
        <dbReference type="ARBA" id="ARBA00023015"/>
    </source>
</evidence>
<dbReference type="PROSITE" id="PS51755">
    <property type="entry name" value="OMPR_PHOB"/>
    <property type="match status" value="1"/>
</dbReference>
<dbReference type="InterPro" id="IPR027417">
    <property type="entry name" value="P-loop_NTPase"/>
</dbReference>
<name>A0A3E0GW61_9PSEU</name>
<organism evidence="7 8">
    <name type="scientific">Kutzneria buriramensis</name>
    <dbReference type="NCBI Taxonomy" id="1045776"/>
    <lineage>
        <taxon>Bacteria</taxon>
        <taxon>Bacillati</taxon>
        <taxon>Actinomycetota</taxon>
        <taxon>Actinomycetes</taxon>
        <taxon>Pseudonocardiales</taxon>
        <taxon>Pseudonocardiaceae</taxon>
        <taxon>Kutzneria</taxon>
    </lineage>
</organism>
<dbReference type="InterPro" id="IPR001867">
    <property type="entry name" value="OmpR/PhoB-type_DNA-bd"/>
</dbReference>
<feature type="DNA-binding region" description="OmpR/PhoB-type" evidence="5">
    <location>
        <begin position="1"/>
        <end position="97"/>
    </location>
</feature>
<keyword evidence="3 5" id="KW-0238">DNA-binding</keyword>
<dbReference type="SUPFAM" id="SSF48452">
    <property type="entry name" value="TPR-like"/>
    <property type="match status" value="1"/>
</dbReference>
<dbReference type="Pfam" id="PF03704">
    <property type="entry name" value="BTAD"/>
    <property type="match status" value="1"/>
</dbReference>
<dbReference type="SMART" id="SM00862">
    <property type="entry name" value="Trans_reg_C"/>
    <property type="match status" value="1"/>
</dbReference>
<dbReference type="GO" id="GO:0003677">
    <property type="term" value="F:DNA binding"/>
    <property type="evidence" value="ECO:0007669"/>
    <property type="project" value="UniProtKB-UniRule"/>
</dbReference>
<dbReference type="InterPro" id="IPR016032">
    <property type="entry name" value="Sig_transdc_resp-reg_C-effctor"/>
</dbReference>
<dbReference type="SUPFAM" id="SSF52540">
    <property type="entry name" value="P-loop containing nucleoside triphosphate hydrolases"/>
    <property type="match status" value="1"/>
</dbReference>
<keyword evidence="8" id="KW-1185">Reference proteome</keyword>
<evidence type="ECO:0000256" key="3">
    <source>
        <dbReference type="ARBA" id="ARBA00023125"/>
    </source>
</evidence>